<dbReference type="EMBL" id="MLYV02000023">
    <property type="protein sequence ID" value="PSS37894.1"/>
    <property type="molecule type" value="Genomic_DNA"/>
</dbReference>
<organism evidence="1 2">
    <name type="scientific">Hermanssonia centrifuga</name>
    <dbReference type="NCBI Taxonomy" id="98765"/>
    <lineage>
        <taxon>Eukaryota</taxon>
        <taxon>Fungi</taxon>
        <taxon>Dikarya</taxon>
        <taxon>Basidiomycota</taxon>
        <taxon>Agaricomycotina</taxon>
        <taxon>Agaricomycetes</taxon>
        <taxon>Polyporales</taxon>
        <taxon>Meruliaceae</taxon>
        <taxon>Hermanssonia</taxon>
    </lineage>
</organism>
<proteinExistence type="predicted"/>
<keyword evidence="2" id="KW-1185">Reference proteome</keyword>
<dbReference type="Proteomes" id="UP000186601">
    <property type="component" value="Unassembled WGS sequence"/>
</dbReference>
<evidence type="ECO:0000313" key="1">
    <source>
        <dbReference type="EMBL" id="PSS37894.1"/>
    </source>
</evidence>
<evidence type="ECO:0008006" key="3">
    <source>
        <dbReference type="Google" id="ProtNLM"/>
    </source>
</evidence>
<name>A0A2R6S6I2_9APHY</name>
<gene>
    <name evidence="1" type="ORF">PHLCEN_2v264</name>
</gene>
<dbReference type="AlphaFoldDB" id="A0A2R6S6I2"/>
<sequence>MNSLVRTNFMEDRDWFAKKYPLWHMLKGEVIGCGINVTDRVVFFTKNGMLIGKCMVLFCGVTTVSQFAHRSRKLRLPWYYKYEKVNPCGQNSYNINSQDDISEFWSFPVSLEFAGSKRSCQSKNMRSAQWMPITTRAVPATATFTVGMSYYEVEVLELHNVNGLIAIGYEQNMGTATANWRNWNDQHMIGAIPSSWGYNSNGIVNCCGNPPLDSRYGPKFQGE</sequence>
<reference evidence="1 2" key="1">
    <citation type="submission" date="2018-02" db="EMBL/GenBank/DDBJ databases">
        <title>Genome sequence of the basidiomycete white-rot fungus Phlebia centrifuga.</title>
        <authorList>
            <person name="Granchi Z."/>
            <person name="Peng M."/>
            <person name="de Vries R.P."/>
            <person name="Hilden K."/>
            <person name="Makela M.R."/>
            <person name="Grigoriev I."/>
            <person name="Riley R."/>
        </authorList>
    </citation>
    <scope>NUCLEOTIDE SEQUENCE [LARGE SCALE GENOMIC DNA]</scope>
    <source>
        <strain evidence="1 2">FBCC195</strain>
    </source>
</reference>
<dbReference type="InterPro" id="IPR043136">
    <property type="entry name" value="B30.2/SPRY_sf"/>
</dbReference>
<protein>
    <recommendedName>
        <fullName evidence="3">B30.2/SPRY domain-containing protein</fullName>
    </recommendedName>
</protein>
<accession>A0A2R6S6I2</accession>
<evidence type="ECO:0000313" key="2">
    <source>
        <dbReference type="Proteomes" id="UP000186601"/>
    </source>
</evidence>
<comment type="caution">
    <text evidence="1">The sequence shown here is derived from an EMBL/GenBank/DDBJ whole genome shotgun (WGS) entry which is preliminary data.</text>
</comment>
<dbReference type="OrthoDB" id="25503at2759"/>
<dbReference type="Gene3D" id="2.60.120.920">
    <property type="match status" value="2"/>
</dbReference>